<keyword evidence="3" id="KW-0808">Transferase</keyword>
<dbReference type="OrthoDB" id="9796461at2"/>
<feature type="domain" description="Acyltransferase 3" evidence="2">
    <location>
        <begin position="32"/>
        <end position="364"/>
    </location>
</feature>
<organism evidence="3 4">
    <name type="scientific">Terriglobus roseus</name>
    <dbReference type="NCBI Taxonomy" id="392734"/>
    <lineage>
        <taxon>Bacteria</taxon>
        <taxon>Pseudomonadati</taxon>
        <taxon>Acidobacteriota</taxon>
        <taxon>Terriglobia</taxon>
        <taxon>Terriglobales</taxon>
        <taxon>Acidobacteriaceae</taxon>
        <taxon>Terriglobus</taxon>
    </lineage>
</organism>
<feature type="transmembrane region" description="Helical" evidence="1">
    <location>
        <begin position="62"/>
        <end position="84"/>
    </location>
</feature>
<dbReference type="GO" id="GO:0016020">
    <property type="term" value="C:membrane"/>
    <property type="evidence" value="ECO:0007669"/>
    <property type="project" value="TreeGrafter"/>
</dbReference>
<feature type="transmembrane region" description="Helical" evidence="1">
    <location>
        <begin position="156"/>
        <end position="175"/>
    </location>
</feature>
<dbReference type="PANTHER" id="PTHR23028">
    <property type="entry name" value="ACETYLTRANSFERASE"/>
    <property type="match status" value="1"/>
</dbReference>
<feature type="transmembrane region" description="Helical" evidence="1">
    <location>
        <begin position="187"/>
        <end position="207"/>
    </location>
</feature>
<feature type="transmembrane region" description="Helical" evidence="1">
    <location>
        <begin position="345"/>
        <end position="368"/>
    </location>
</feature>
<evidence type="ECO:0000313" key="4">
    <source>
        <dbReference type="Proteomes" id="UP000182427"/>
    </source>
</evidence>
<feature type="transmembrane region" description="Helical" evidence="1">
    <location>
        <begin position="231"/>
        <end position="250"/>
    </location>
</feature>
<dbReference type="GO" id="GO:0009103">
    <property type="term" value="P:lipopolysaccharide biosynthetic process"/>
    <property type="evidence" value="ECO:0007669"/>
    <property type="project" value="TreeGrafter"/>
</dbReference>
<dbReference type="Pfam" id="PF01757">
    <property type="entry name" value="Acyl_transf_3"/>
    <property type="match status" value="1"/>
</dbReference>
<dbReference type="PANTHER" id="PTHR23028:SF53">
    <property type="entry name" value="ACYL_TRANSF_3 DOMAIN-CONTAINING PROTEIN"/>
    <property type="match status" value="1"/>
</dbReference>
<feature type="transmembrane region" description="Helical" evidence="1">
    <location>
        <begin position="104"/>
        <end position="121"/>
    </location>
</feature>
<protein>
    <submittedName>
        <fullName evidence="3">Peptidoglycan/LPS O-acetylase OafA/YrhL, contains acyltransferase and SGNH-hydrolase domains</fullName>
    </submittedName>
</protein>
<dbReference type="RefSeq" id="WP_083346754.1">
    <property type="nucleotide sequence ID" value="NZ_LT629690.1"/>
</dbReference>
<name>A0A1G7QZT2_9BACT</name>
<feature type="transmembrane region" description="Helical" evidence="1">
    <location>
        <begin position="313"/>
        <end position="333"/>
    </location>
</feature>
<keyword evidence="3" id="KW-0378">Hydrolase</keyword>
<keyword evidence="4" id="KW-1185">Reference proteome</keyword>
<keyword evidence="1" id="KW-0812">Transmembrane</keyword>
<keyword evidence="1" id="KW-1133">Transmembrane helix</keyword>
<dbReference type="EMBL" id="LT629690">
    <property type="protein sequence ID" value="SDG04026.1"/>
    <property type="molecule type" value="Genomic_DNA"/>
</dbReference>
<gene>
    <name evidence="3" type="ORF">SAMN05444167_4067</name>
</gene>
<dbReference type="GO" id="GO:0016747">
    <property type="term" value="F:acyltransferase activity, transferring groups other than amino-acyl groups"/>
    <property type="evidence" value="ECO:0007669"/>
    <property type="project" value="InterPro"/>
</dbReference>
<dbReference type="InterPro" id="IPR050879">
    <property type="entry name" value="Acyltransferase_3"/>
</dbReference>
<dbReference type="Proteomes" id="UP000182427">
    <property type="component" value="Chromosome I"/>
</dbReference>
<keyword evidence="1" id="KW-0472">Membrane</keyword>
<dbReference type="GO" id="GO:0016787">
    <property type="term" value="F:hydrolase activity"/>
    <property type="evidence" value="ECO:0007669"/>
    <property type="project" value="UniProtKB-KW"/>
</dbReference>
<dbReference type="AlphaFoldDB" id="A0A1G7QZT2"/>
<feature type="transmembrane region" description="Helical" evidence="1">
    <location>
        <begin position="32"/>
        <end position="50"/>
    </location>
</feature>
<evidence type="ECO:0000313" key="3">
    <source>
        <dbReference type="EMBL" id="SDG04026.1"/>
    </source>
</evidence>
<accession>A0A1G7QZT2</accession>
<feature type="transmembrane region" description="Helical" evidence="1">
    <location>
        <begin position="283"/>
        <end position="301"/>
    </location>
</feature>
<dbReference type="InterPro" id="IPR002656">
    <property type="entry name" value="Acyl_transf_3_dom"/>
</dbReference>
<proteinExistence type="predicted"/>
<evidence type="ECO:0000256" key="1">
    <source>
        <dbReference type="SAM" id="Phobius"/>
    </source>
</evidence>
<sequence>MPSTDDRLSPLTEVRNPVSSVTTVKRPPHLKALTSIRALAALYVGFYHMVRPFELWGRFGGFWGAGYTAVSFFFFLSGFILVYTHGVEFVSGRGDVKRFLVARFARVYPLYLLVTSIAGILSYKTIFHPKYHVIAYIAQMFMLQSWHIRLTPFFNIVAWSLSEEAFFYFCFPFIAPRLQPNSLRHGILLLAGCCVLALIPGMIAMHLDPARAWHEVAVSNRGPVVYVVRRFPPLMLPQFLCGIVAGWIYLQRPISDGFAKVALAVGSVVMVTALLFADHLPFVLLHNGLLIPCYVLILYGLARPNIVSNVLSWSPFVLAGEASYAFYLTHFMFNDWAAWVFHWPMTIAGLVPRLLVLLPLSLLLHLYVERPGRRWVMKWWDARAARLQAA</sequence>
<feature type="transmembrane region" description="Helical" evidence="1">
    <location>
        <begin position="257"/>
        <end position="277"/>
    </location>
</feature>
<reference evidence="3 4" key="1">
    <citation type="submission" date="2016-10" db="EMBL/GenBank/DDBJ databases">
        <authorList>
            <person name="de Groot N.N."/>
        </authorList>
    </citation>
    <scope>NUCLEOTIDE SEQUENCE [LARGE SCALE GENOMIC DNA]</scope>
    <source>
        <strain evidence="3 4">GAS232</strain>
    </source>
</reference>
<evidence type="ECO:0000259" key="2">
    <source>
        <dbReference type="Pfam" id="PF01757"/>
    </source>
</evidence>
<keyword evidence="3" id="KW-0012">Acyltransferase</keyword>